<reference evidence="1" key="1">
    <citation type="submission" date="2014-12" db="EMBL/GenBank/DDBJ databases">
        <title>Insight into the proteome of Arion vulgaris.</title>
        <authorList>
            <person name="Aradska J."/>
            <person name="Bulat T."/>
            <person name="Smidak R."/>
            <person name="Sarate P."/>
            <person name="Gangsoo J."/>
            <person name="Sialana F."/>
            <person name="Bilban M."/>
            <person name="Lubec G."/>
        </authorList>
    </citation>
    <scope>NUCLEOTIDE SEQUENCE</scope>
    <source>
        <tissue evidence="1">Skin</tissue>
    </source>
</reference>
<accession>A0A0B7A0P1</accession>
<feature type="non-terminal residue" evidence="1">
    <location>
        <position position="65"/>
    </location>
</feature>
<evidence type="ECO:0000313" key="1">
    <source>
        <dbReference type="EMBL" id="CEK74167.1"/>
    </source>
</evidence>
<organism evidence="1">
    <name type="scientific">Arion vulgaris</name>
    <dbReference type="NCBI Taxonomy" id="1028688"/>
    <lineage>
        <taxon>Eukaryota</taxon>
        <taxon>Metazoa</taxon>
        <taxon>Spiralia</taxon>
        <taxon>Lophotrochozoa</taxon>
        <taxon>Mollusca</taxon>
        <taxon>Gastropoda</taxon>
        <taxon>Heterobranchia</taxon>
        <taxon>Euthyneura</taxon>
        <taxon>Panpulmonata</taxon>
        <taxon>Eupulmonata</taxon>
        <taxon>Stylommatophora</taxon>
        <taxon>Helicina</taxon>
        <taxon>Arionoidea</taxon>
        <taxon>Arionidae</taxon>
        <taxon>Arion</taxon>
    </lineage>
</organism>
<dbReference type="EMBL" id="HACG01027302">
    <property type="protein sequence ID" value="CEK74167.1"/>
    <property type="molecule type" value="Transcribed_RNA"/>
</dbReference>
<name>A0A0B7A0P1_9EUPU</name>
<protein>
    <submittedName>
        <fullName evidence="1">Uncharacterized protein</fullName>
    </submittedName>
</protein>
<gene>
    <name evidence="1" type="primary">ORF89945</name>
</gene>
<sequence>MENEEHRLINNIMLLTQKHFGQLNVTMVSESSNGELGYRKTWQWTLKMMVATGQYRNYRVFKIKV</sequence>
<proteinExistence type="predicted"/>
<dbReference type="AlphaFoldDB" id="A0A0B7A0P1"/>